<accession>A0ABP8PTG7</accession>
<name>A0ABP8PTG7_9NOCA</name>
<reference evidence="3" key="1">
    <citation type="journal article" date="2019" name="Int. J. Syst. Evol. Microbiol.">
        <title>The Global Catalogue of Microorganisms (GCM) 10K type strain sequencing project: providing services to taxonomists for standard genome sequencing and annotation.</title>
        <authorList>
            <consortium name="The Broad Institute Genomics Platform"/>
            <consortium name="The Broad Institute Genome Sequencing Center for Infectious Disease"/>
            <person name="Wu L."/>
            <person name="Ma J."/>
        </authorList>
    </citation>
    <scope>NUCLEOTIDE SEQUENCE [LARGE SCALE GENOMIC DNA]</scope>
    <source>
        <strain evidence="3">JCM 32206</strain>
    </source>
</reference>
<dbReference type="Proteomes" id="UP001501183">
    <property type="component" value="Unassembled WGS sequence"/>
</dbReference>
<gene>
    <name evidence="2" type="ORF">GCM10023094_56230</name>
</gene>
<proteinExistence type="predicted"/>
<protein>
    <submittedName>
        <fullName evidence="2">Uncharacterized protein</fullName>
    </submittedName>
</protein>
<dbReference type="EMBL" id="BAABFB010000094">
    <property type="protein sequence ID" value="GAA4491606.1"/>
    <property type="molecule type" value="Genomic_DNA"/>
</dbReference>
<comment type="caution">
    <text evidence="2">The sequence shown here is derived from an EMBL/GenBank/DDBJ whole genome shotgun (WGS) entry which is preliminary data.</text>
</comment>
<evidence type="ECO:0000256" key="1">
    <source>
        <dbReference type="SAM" id="MobiDB-lite"/>
    </source>
</evidence>
<evidence type="ECO:0000313" key="2">
    <source>
        <dbReference type="EMBL" id="GAA4491606.1"/>
    </source>
</evidence>
<keyword evidence="3" id="KW-1185">Reference proteome</keyword>
<feature type="region of interest" description="Disordered" evidence="1">
    <location>
        <begin position="50"/>
        <end position="82"/>
    </location>
</feature>
<organism evidence="2 3">
    <name type="scientific">Rhodococcus olei</name>
    <dbReference type="NCBI Taxonomy" id="2161675"/>
    <lineage>
        <taxon>Bacteria</taxon>
        <taxon>Bacillati</taxon>
        <taxon>Actinomycetota</taxon>
        <taxon>Actinomycetes</taxon>
        <taxon>Mycobacteriales</taxon>
        <taxon>Nocardiaceae</taxon>
        <taxon>Rhodococcus</taxon>
    </lineage>
</organism>
<evidence type="ECO:0000313" key="3">
    <source>
        <dbReference type="Proteomes" id="UP001501183"/>
    </source>
</evidence>
<sequence>MDPVAGNGQLPDTVGWLPGSIVPEAEFLSSRTVGFVLVTSGLAGVEAAESDGDRLCPGCSGREFQPGASGMGDDPAGDRKDP</sequence>